<evidence type="ECO:0000313" key="8">
    <source>
        <dbReference type="Proteomes" id="UP001055185"/>
    </source>
</evidence>
<comment type="similarity">
    <text evidence="6">Belongs to the LPG synthase family.</text>
</comment>
<feature type="transmembrane region" description="Helical" evidence="6">
    <location>
        <begin position="15"/>
        <end position="33"/>
    </location>
</feature>
<dbReference type="Proteomes" id="UP001055185">
    <property type="component" value="Unassembled WGS sequence"/>
</dbReference>
<dbReference type="EMBL" id="BQKV01000022">
    <property type="protein sequence ID" value="GJN63974.1"/>
    <property type="molecule type" value="Genomic_DNA"/>
</dbReference>
<keyword evidence="8" id="KW-1185">Reference proteome</keyword>
<dbReference type="GO" id="GO:0050071">
    <property type="term" value="F:phosphatidylglycerol lysyltransferase activity"/>
    <property type="evidence" value="ECO:0007669"/>
    <property type="project" value="UniProtKB-EC"/>
</dbReference>
<name>A0AA37MV25_9FIRM</name>
<keyword evidence="2" id="KW-1003">Cell membrane</keyword>
<keyword evidence="5 6" id="KW-0472">Membrane</keyword>
<dbReference type="GO" id="GO:0006629">
    <property type="term" value="P:lipid metabolic process"/>
    <property type="evidence" value="ECO:0007669"/>
    <property type="project" value="UniProtKB-KW"/>
</dbReference>
<protein>
    <recommendedName>
        <fullName evidence="6">Phosphatidylglycerol lysyltransferase</fullName>
        <ecNumber evidence="6">2.3.2.3</ecNumber>
    </recommendedName>
    <alternativeName>
        <fullName evidence="6">Lysylphosphatidylglycerol synthase</fullName>
    </alternativeName>
</protein>
<evidence type="ECO:0000256" key="6">
    <source>
        <dbReference type="RuleBase" id="RU363042"/>
    </source>
</evidence>
<dbReference type="PANTHER" id="PTHR39087">
    <property type="entry name" value="UPF0104 MEMBRANE PROTEIN MJ1595"/>
    <property type="match status" value="1"/>
</dbReference>
<accession>A0AA37MV25</accession>
<evidence type="ECO:0000256" key="1">
    <source>
        <dbReference type="ARBA" id="ARBA00004651"/>
    </source>
</evidence>
<dbReference type="PANTHER" id="PTHR39087:SF2">
    <property type="entry name" value="UPF0104 MEMBRANE PROTEIN MJ1595"/>
    <property type="match status" value="1"/>
</dbReference>
<feature type="transmembrane region" description="Helical" evidence="6">
    <location>
        <begin position="231"/>
        <end position="252"/>
    </location>
</feature>
<dbReference type="InterPro" id="IPR022791">
    <property type="entry name" value="L-PG_synthase/AglD"/>
</dbReference>
<feature type="transmembrane region" description="Helical" evidence="6">
    <location>
        <begin position="53"/>
        <end position="74"/>
    </location>
</feature>
<dbReference type="EC" id="2.3.2.3" evidence="6"/>
<keyword evidence="4 6" id="KW-1133">Transmembrane helix</keyword>
<reference evidence="7" key="1">
    <citation type="journal article" date="2022" name="Int. J. Syst. Evol. Microbiol.">
        <title>Genome-based, phenotypic and chemotaxonomic classification of Faecalibacterium strains: proposal of three novel species Faecalibacterium duncaniae sp. nov., Faecalibacterium hattorii sp. nov. and Faecalibacterium gallinarum sp. nov. .</title>
        <authorList>
            <person name="Sakamoto M."/>
            <person name="Sakurai N."/>
            <person name="Tanno H."/>
            <person name="Iino T."/>
            <person name="Ohkuma M."/>
            <person name="Endo A."/>
        </authorList>
    </citation>
    <scope>NUCLEOTIDE SEQUENCE</scope>
    <source>
        <strain evidence="7">JCM 17207</strain>
    </source>
</reference>
<comment type="function">
    <text evidence="6">Catalyzes the transfer of a lysyl group from L-lysyl-tRNA(Lys) to membrane-bound phosphatidylglycerol (PG), which produces lysylphosphatidylglycerol (LPG), a major component of the bacterial membrane with a positive net charge. LPG synthesis contributes to bacterial virulence as it is involved in the resistance mechanism against cationic antimicrobial peptides (CAMP) produces by the host's immune system (defensins, cathelicidins) and by the competing microorganisms.</text>
</comment>
<dbReference type="NCBIfam" id="TIGR00374">
    <property type="entry name" value="flippase-like domain"/>
    <property type="match status" value="1"/>
</dbReference>
<dbReference type="Pfam" id="PF03706">
    <property type="entry name" value="LPG_synthase_TM"/>
    <property type="match status" value="1"/>
</dbReference>
<evidence type="ECO:0000256" key="2">
    <source>
        <dbReference type="ARBA" id="ARBA00022475"/>
    </source>
</evidence>
<comment type="catalytic activity">
    <reaction evidence="6">
        <text>L-lysyl-tRNA(Lys) + a 1,2-diacyl-sn-glycero-3-phospho-(1'-sn-glycerol) = a 1,2-diacyl-sn-glycero-3-phospho-1'-(3'-O-L-lysyl)-sn-glycerol + tRNA(Lys)</text>
        <dbReference type="Rhea" id="RHEA:10668"/>
        <dbReference type="Rhea" id="RHEA-COMP:9696"/>
        <dbReference type="Rhea" id="RHEA-COMP:9697"/>
        <dbReference type="ChEBI" id="CHEBI:64716"/>
        <dbReference type="ChEBI" id="CHEBI:75792"/>
        <dbReference type="ChEBI" id="CHEBI:78442"/>
        <dbReference type="ChEBI" id="CHEBI:78529"/>
        <dbReference type="EC" id="2.3.2.3"/>
    </reaction>
</comment>
<dbReference type="GO" id="GO:0005886">
    <property type="term" value="C:plasma membrane"/>
    <property type="evidence" value="ECO:0007669"/>
    <property type="project" value="UniProtKB-SubCell"/>
</dbReference>
<evidence type="ECO:0000313" key="7">
    <source>
        <dbReference type="EMBL" id="GJN63974.1"/>
    </source>
</evidence>
<proteinExistence type="inferred from homology"/>
<keyword evidence="6" id="KW-0443">Lipid metabolism</keyword>
<feature type="transmembrane region" description="Helical" evidence="6">
    <location>
        <begin position="112"/>
        <end position="133"/>
    </location>
</feature>
<evidence type="ECO:0000256" key="5">
    <source>
        <dbReference type="ARBA" id="ARBA00023136"/>
    </source>
</evidence>
<gene>
    <name evidence="6" type="primary">mprF</name>
    <name evidence="7" type="ORF">JCM17207_05990</name>
</gene>
<feature type="transmembrane region" description="Helical" evidence="6">
    <location>
        <begin position="86"/>
        <end position="106"/>
    </location>
</feature>
<feature type="transmembrane region" description="Helical" evidence="6">
    <location>
        <begin position="320"/>
        <end position="339"/>
    </location>
</feature>
<organism evidence="7 8">
    <name type="scientific">Faecalibacterium gallinarum</name>
    <dbReference type="NCBI Taxonomy" id="2903556"/>
    <lineage>
        <taxon>Bacteria</taxon>
        <taxon>Bacillati</taxon>
        <taxon>Bacillota</taxon>
        <taxon>Clostridia</taxon>
        <taxon>Eubacteriales</taxon>
        <taxon>Oscillospiraceae</taxon>
        <taxon>Faecalibacterium</taxon>
    </lineage>
</organism>
<dbReference type="AlphaFoldDB" id="A0AA37MV25"/>
<feature type="transmembrane region" description="Helical" evidence="6">
    <location>
        <begin position="264"/>
        <end position="281"/>
    </location>
</feature>
<sequence>MDSESSSSRPSGKRALLSLLVLLALTVLMFYLFKDHLDEIQAALKQITLPQALLLLALGASFPLLDGLIAQQMLRSRKPDFTYRQGVGATLLGTFGNVVTFGAGTLPMQGYYLYRCGVMVGPGVGLLTLAYVFHKTAVLLYGLCLLFFQMEWFLGGAREAAQYLLPACAVVAAIILALILVCASARVQGLVIRAMNLLPKSEAWQKRRAGWTEQLNELGGESRRLLANKPLCLRLLGIQLVKLSLLYTIPWLGIRFMGLEPLGFWQAQMLAALMMLLSNALPNVAGMGSIETAFLLVFQSFLGASGAMSALVLYRLASYYLTFAMSAVAFFLIQHRLGAEPQDKA</sequence>
<keyword evidence="3 6" id="KW-0812">Transmembrane</keyword>
<keyword evidence="6" id="KW-0046">Antibiotic resistance</keyword>
<evidence type="ECO:0000256" key="3">
    <source>
        <dbReference type="ARBA" id="ARBA00022692"/>
    </source>
</evidence>
<dbReference type="GO" id="GO:0046677">
    <property type="term" value="P:response to antibiotic"/>
    <property type="evidence" value="ECO:0007669"/>
    <property type="project" value="UniProtKB-KW"/>
</dbReference>
<keyword evidence="6" id="KW-0808">Transferase</keyword>
<comment type="caution">
    <text evidence="7">The sequence shown here is derived from an EMBL/GenBank/DDBJ whole genome shotgun (WGS) entry which is preliminary data.</text>
</comment>
<evidence type="ECO:0000256" key="4">
    <source>
        <dbReference type="ARBA" id="ARBA00022989"/>
    </source>
</evidence>
<feature type="transmembrane region" description="Helical" evidence="6">
    <location>
        <begin position="163"/>
        <end position="185"/>
    </location>
</feature>
<comment type="subcellular location">
    <subcellularLocation>
        <location evidence="1 6">Cell membrane</location>
        <topology evidence="1 6">Multi-pass membrane protein</topology>
    </subcellularLocation>
</comment>